<dbReference type="eggNOG" id="COG0457">
    <property type="taxonomic scope" value="Bacteria"/>
</dbReference>
<dbReference type="Proteomes" id="UP000006281">
    <property type="component" value="Chromosome"/>
</dbReference>
<dbReference type="SUPFAM" id="SSF48452">
    <property type="entry name" value="TPR-like"/>
    <property type="match status" value="1"/>
</dbReference>
<organism evidence="1 2">
    <name type="scientific">Saccharothrix espanaensis (strain ATCC 51144 / DSM 44229 / JCM 9112 / NBRC 15066 / NRRL 15764)</name>
    <dbReference type="NCBI Taxonomy" id="1179773"/>
    <lineage>
        <taxon>Bacteria</taxon>
        <taxon>Bacillati</taxon>
        <taxon>Actinomycetota</taxon>
        <taxon>Actinomycetes</taxon>
        <taxon>Pseudonocardiales</taxon>
        <taxon>Pseudonocardiaceae</taxon>
        <taxon>Saccharothrix</taxon>
    </lineage>
</organism>
<dbReference type="AlphaFoldDB" id="K0K3A9"/>
<name>K0K3A9_SACES</name>
<dbReference type="Pfam" id="PF13424">
    <property type="entry name" value="TPR_12"/>
    <property type="match status" value="1"/>
</dbReference>
<evidence type="ECO:0000313" key="2">
    <source>
        <dbReference type="Proteomes" id="UP000006281"/>
    </source>
</evidence>
<dbReference type="PATRIC" id="fig|1179773.3.peg.4092"/>
<dbReference type="InterPro" id="IPR019734">
    <property type="entry name" value="TPR_rpt"/>
</dbReference>
<dbReference type="HOGENOM" id="CLU_738959_0_0_11"/>
<keyword evidence="2" id="KW-1185">Reference proteome</keyword>
<dbReference type="InterPro" id="IPR011990">
    <property type="entry name" value="TPR-like_helical_dom_sf"/>
</dbReference>
<proteinExistence type="predicted"/>
<sequence>MAGTSDGPVVRSDLLCAFQVLGADVLPVRVLAVGADVDLWQIDDTLAAREPTGPLHAVDGGRFAVRPALSLVARPRDDRAVRVARRIGDDFLVALDTCRDVVGGALFGFDHEPARLVLPAVGFADRAAAKAWLSGHRDLLAAAVRACCRAGCHDLSVALAARIWALPAPDPDLEWAHEVSRWGAESAIEARRPDALAGLLAAGARWFADAGDFVTAELHGIRESRTRRRIGAPFGIADALWRRAAIYRRWGRPHFALDCYRELAADYQEQGDRQGSARASAATGVTLLESRRPEAATEQFEQALRLYDRVSGAPPAERASVLEHLGRALWALGEHGTALRRLDQALSLLAHVDEPAADRIRRLRADLER</sequence>
<dbReference type="Gene3D" id="1.25.40.10">
    <property type="entry name" value="Tetratricopeptide repeat domain"/>
    <property type="match status" value="1"/>
</dbReference>
<dbReference type="SMART" id="SM00028">
    <property type="entry name" value="TPR"/>
    <property type="match status" value="3"/>
</dbReference>
<reference evidence="1 2" key="1">
    <citation type="journal article" date="2012" name="BMC Genomics">
        <title>Complete genome sequence of Saccharothrix espanaensis DSM 44229T and comparison to the other completely sequenced Pseudonocardiaceae.</title>
        <authorList>
            <person name="Strobel T."/>
            <person name="Al-Dilaimi A."/>
            <person name="Blom J."/>
            <person name="Gessner A."/>
            <person name="Kalinowski J."/>
            <person name="Luzhetska M."/>
            <person name="Puhler A."/>
            <person name="Szczepanowski R."/>
            <person name="Bechthold A."/>
            <person name="Ruckert C."/>
        </authorList>
    </citation>
    <scope>NUCLEOTIDE SEQUENCE [LARGE SCALE GENOMIC DNA]</scope>
    <source>
        <strain evidence="2">ATCC 51144 / DSM 44229 / JCM 9112 / NBRC 15066 / NRRL 15764</strain>
    </source>
</reference>
<dbReference type="KEGG" id="sesp:BN6_40870"/>
<protein>
    <submittedName>
        <fullName evidence="1">Uncharacterized protein</fullName>
    </submittedName>
</protein>
<gene>
    <name evidence="1" type="ordered locus">BN6_40870</name>
</gene>
<accession>K0K3A9</accession>
<dbReference type="EMBL" id="HE804045">
    <property type="protein sequence ID" value="CCH31374.1"/>
    <property type="molecule type" value="Genomic_DNA"/>
</dbReference>
<evidence type="ECO:0000313" key="1">
    <source>
        <dbReference type="EMBL" id="CCH31374.1"/>
    </source>
</evidence>